<evidence type="ECO:0000313" key="1">
    <source>
        <dbReference type="EMBL" id="QJA74497.1"/>
    </source>
</evidence>
<name>A0A6M3K0S4_9ZZZZ</name>
<proteinExistence type="predicted"/>
<dbReference type="PROSITE" id="PS51257">
    <property type="entry name" value="PROKAR_LIPOPROTEIN"/>
    <property type="match status" value="1"/>
</dbReference>
<gene>
    <name evidence="1" type="ORF">MM415A01989_0003</name>
    <name evidence="2" type="ORF">MM415B02097_0020</name>
</gene>
<dbReference type="EMBL" id="MT142629">
    <property type="protein sequence ID" value="QJA86346.1"/>
    <property type="molecule type" value="Genomic_DNA"/>
</dbReference>
<sequence>MKKPTPEWYTTKKYLLLILAFVMLFGGGCDSHEPKPEDTTTPIIQMGRSEYGVVFDENETYFFHYVDDQRQKLILTCDKGKVVGQVEENEANQTK</sequence>
<organism evidence="1">
    <name type="scientific">viral metagenome</name>
    <dbReference type="NCBI Taxonomy" id="1070528"/>
    <lineage>
        <taxon>unclassified sequences</taxon>
        <taxon>metagenomes</taxon>
        <taxon>organismal metagenomes</taxon>
    </lineage>
</organism>
<evidence type="ECO:0008006" key="3">
    <source>
        <dbReference type="Google" id="ProtNLM"/>
    </source>
</evidence>
<dbReference type="AlphaFoldDB" id="A0A6M3K0S4"/>
<protein>
    <recommendedName>
        <fullName evidence="3">Lipoprotein</fullName>
    </recommendedName>
</protein>
<evidence type="ECO:0000313" key="2">
    <source>
        <dbReference type="EMBL" id="QJA86346.1"/>
    </source>
</evidence>
<dbReference type="EMBL" id="MT142102">
    <property type="protein sequence ID" value="QJA74497.1"/>
    <property type="molecule type" value="Genomic_DNA"/>
</dbReference>
<accession>A0A6M3K0S4</accession>
<reference evidence="1" key="1">
    <citation type="submission" date="2020-03" db="EMBL/GenBank/DDBJ databases">
        <title>The deep terrestrial virosphere.</title>
        <authorList>
            <person name="Holmfeldt K."/>
            <person name="Nilsson E."/>
            <person name="Simone D."/>
            <person name="Lopez-Fernandez M."/>
            <person name="Wu X."/>
            <person name="de Brujin I."/>
            <person name="Lundin D."/>
            <person name="Andersson A."/>
            <person name="Bertilsson S."/>
            <person name="Dopson M."/>
        </authorList>
    </citation>
    <scope>NUCLEOTIDE SEQUENCE</scope>
    <source>
        <strain evidence="1">MM415A01989</strain>
        <strain evidence="2">MM415B02097</strain>
    </source>
</reference>